<dbReference type="Proteomes" id="UP000013827">
    <property type="component" value="Unassembled WGS sequence"/>
</dbReference>
<evidence type="ECO:0000256" key="1">
    <source>
        <dbReference type="ARBA" id="ARBA00023115"/>
    </source>
</evidence>
<protein>
    <recommendedName>
        <fullName evidence="4">PABS domain-containing protein</fullName>
    </recommendedName>
</protein>
<sequence>MPRRPPTTRARKLLHAVTTTVTGSRLTVEDDGGLRTLALNGHCQSEVRLLADGTLSLAQPLELVQAMSLLSLAWLGLGPCSASPRVLLLGLGGGSIARVLCAAEAACHVHSVDIDPEVITAAAKYFGLALGESRCTAEPGDSAAVLRRERERAEADGGGEATRRPFDVVILDAFDANGLCRSTQEGSTLDDAKAILGPRGLLLVNLHTGDREDPDYYVCRRLLRRLAARFGCVYTLECESTQNLIAVCHDGEMRELDEWHAQLLDAVRSRPEARAACGAFGLEAAMERFHFVGGRDEPLSEDDDEARQREARVMSGGLRPYGYGDLVRTIRDTGERER</sequence>
<dbReference type="EnsemblProtists" id="EOD15965">
    <property type="protein sequence ID" value="EOD15965"/>
    <property type="gene ID" value="EMIHUDRAFT_210920"/>
</dbReference>
<dbReference type="PaxDb" id="2903-EOD15965"/>
<dbReference type="PANTHER" id="PTHR43317">
    <property type="entry name" value="THERMOSPERMINE SYNTHASE ACAULIS5"/>
    <property type="match status" value="1"/>
</dbReference>
<dbReference type="GeneID" id="17262070"/>
<organism evidence="2 3">
    <name type="scientific">Emiliania huxleyi (strain CCMP1516)</name>
    <dbReference type="NCBI Taxonomy" id="280463"/>
    <lineage>
        <taxon>Eukaryota</taxon>
        <taxon>Haptista</taxon>
        <taxon>Haptophyta</taxon>
        <taxon>Prymnesiophyceae</taxon>
        <taxon>Isochrysidales</taxon>
        <taxon>Noelaerhabdaceae</taxon>
        <taxon>Emiliania</taxon>
    </lineage>
</organism>
<dbReference type="InterPro" id="IPR029063">
    <property type="entry name" value="SAM-dependent_MTases_sf"/>
</dbReference>
<keyword evidence="1" id="KW-0620">Polyamine biosynthesis</keyword>
<dbReference type="PANTHER" id="PTHR43317:SF1">
    <property type="entry name" value="THERMOSPERMINE SYNTHASE ACAULIS5"/>
    <property type="match status" value="1"/>
</dbReference>
<keyword evidence="3" id="KW-1185">Reference proteome</keyword>
<dbReference type="Gene3D" id="3.40.50.150">
    <property type="entry name" value="Vaccinia Virus protein VP39"/>
    <property type="match status" value="1"/>
</dbReference>
<reference evidence="3" key="1">
    <citation type="journal article" date="2013" name="Nature">
        <title>Pan genome of the phytoplankton Emiliania underpins its global distribution.</title>
        <authorList>
            <person name="Read B.A."/>
            <person name="Kegel J."/>
            <person name="Klute M.J."/>
            <person name="Kuo A."/>
            <person name="Lefebvre S.C."/>
            <person name="Maumus F."/>
            <person name="Mayer C."/>
            <person name="Miller J."/>
            <person name="Monier A."/>
            <person name="Salamov A."/>
            <person name="Young J."/>
            <person name="Aguilar M."/>
            <person name="Claverie J.M."/>
            <person name="Frickenhaus S."/>
            <person name="Gonzalez K."/>
            <person name="Herman E.K."/>
            <person name="Lin Y.C."/>
            <person name="Napier J."/>
            <person name="Ogata H."/>
            <person name="Sarno A.F."/>
            <person name="Shmutz J."/>
            <person name="Schroeder D."/>
            <person name="de Vargas C."/>
            <person name="Verret F."/>
            <person name="von Dassow P."/>
            <person name="Valentin K."/>
            <person name="Van de Peer Y."/>
            <person name="Wheeler G."/>
            <person name="Dacks J.B."/>
            <person name="Delwiche C.F."/>
            <person name="Dyhrman S.T."/>
            <person name="Glockner G."/>
            <person name="John U."/>
            <person name="Richards T."/>
            <person name="Worden A.Z."/>
            <person name="Zhang X."/>
            <person name="Grigoriev I.V."/>
            <person name="Allen A.E."/>
            <person name="Bidle K."/>
            <person name="Borodovsky M."/>
            <person name="Bowler C."/>
            <person name="Brownlee C."/>
            <person name="Cock J.M."/>
            <person name="Elias M."/>
            <person name="Gladyshev V.N."/>
            <person name="Groth M."/>
            <person name="Guda C."/>
            <person name="Hadaegh A."/>
            <person name="Iglesias-Rodriguez M.D."/>
            <person name="Jenkins J."/>
            <person name="Jones B.M."/>
            <person name="Lawson T."/>
            <person name="Leese F."/>
            <person name="Lindquist E."/>
            <person name="Lobanov A."/>
            <person name="Lomsadze A."/>
            <person name="Malik S.B."/>
            <person name="Marsh M.E."/>
            <person name="Mackinder L."/>
            <person name="Mock T."/>
            <person name="Mueller-Roeber B."/>
            <person name="Pagarete A."/>
            <person name="Parker M."/>
            <person name="Probert I."/>
            <person name="Quesneville H."/>
            <person name="Raines C."/>
            <person name="Rensing S.A."/>
            <person name="Riano-Pachon D.M."/>
            <person name="Richier S."/>
            <person name="Rokitta S."/>
            <person name="Shiraiwa Y."/>
            <person name="Soanes D.M."/>
            <person name="van der Giezen M."/>
            <person name="Wahlund T.M."/>
            <person name="Williams B."/>
            <person name="Wilson W."/>
            <person name="Wolfe G."/>
            <person name="Wurch L.L."/>
        </authorList>
    </citation>
    <scope>NUCLEOTIDE SEQUENCE</scope>
</reference>
<reference evidence="2" key="2">
    <citation type="submission" date="2024-10" db="UniProtKB">
        <authorList>
            <consortium name="EnsemblProtists"/>
        </authorList>
    </citation>
    <scope>IDENTIFICATION</scope>
</reference>
<dbReference type="RefSeq" id="XP_005768394.1">
    <property type="nucleotide sequence ID" value="XM_005768337.1"/>
</dbReference>
<dbReference type="KEGG" id="ehx:EMIHUDRAFT_210920"/>
<evidence type="ECO:0008006" key="4">
    <source>
        <dbReference type="Google" id="ProtNLM"/>
    </source>
</evidence>
<dbReference type="HOGENOM" id="CLU_822396_0_0_1"/>
<dbReference type="GO" id="GO:0006596">
    <property type="term" value="P:polyamine biosynthetic process"/>
    <property type="evidence" value="ECO:0007669"/>
    <property type="project" value="UniProtKB-KW"/>
</dbReference>
<evidence type="ECO:0000313" key="3">
    <source>
        <dbReference type="Proteomes" id="UP000013827"/>
    </source>
</evidence>
<accession>A0A0D3IXI0</accession>
<dbReference type="AlphaFoldDB" id="A0A0D3IXI0"/>
<proteinExistence type="predicted"/>
<name>A0A0D3IXI0_EMIH1</name>
<dbReference type="SUPFAM" id="SSF53335">
    <property type="entry name" value="S-adenosyl-L-methionine-dependent methyltransferases"/>
    <property type="match status" value="1"/>
</dbReference>
<evidence type="ECO:0000313" key="2">
    <source>
        <dbReference type="EnsemblProtists" id="EOD15965"/>
    </source>
</evidence>